<protein>
    <submittedName>
        <fullName evidence="2">Uncharacterized protein</fullName>
    </submittedName>
</protein>
<gene>
    <name evidence="1" type="ORF">DCO61_00350</name>
    <name evidence="2" type="ORF">LS64_000815</name>
</gene>
<proteinExistence type="predicted"/>
<accession>A0A347VQU2</accession>
<organism evidence="2 3">
    <name type="scientific">Helicobacter saguini</name>
    <dbReference type="NCBI Taxonomy" id="1548018"/>
    <lineage>
        <taxon>Bacteria</taxon>
        <taxon>Pseudomonadati</taxon>
        <taxon>Campylobacterota</taxon>
        <taxon>Epsilonproteobacteria</taxon>
        <taxon>Campylobacterales</taxon>
        <taxon>Helicobacteraceae</taxon>
        <taxon>Helicobacter</taxon>
    </lineage>
</organism>
<dbReference type="Proteomes" id="UP000029714">
    <property type="component" value="Unassembled WGS sequence"/>
</dbReference>
<sequence length="114" mass="13299">MTGFLSNIFSLFSKKEAVFPFDEVILLYEGSDFLVGFGKNTRNRNKYSVGLRWKNYKYTNSGDTISFPFNSKKQDVWFMIPIHLSIKFLETLRKTSSVNKDVLEDAIKILKEQK</sequence>
<comment type="caution">
    <text evidence="2">The sequence shown here is derived from an EMBL/GenBank/DDBJ whole genome shotgun (WGS) entry which is preliminary data.</text>
</comment>
<evidence type="ECO:0000313" key="3">
    <source>
        <dbReference type="Proteomes" id="UP000029714"/>
    </source>
</evidence>
<reference evidence="2" key="3">
    <citation type="submission" date="2018-04" db="EMBL/GenBank/DDBJ databases">
        <authorList>
            <person name="Sheh A."/>
            <person name="Shen Z."/>
            <person name="Mannion A.J."/>
            <person name="Fox J.G."/>
        </authorList>
    </citation>
    <scope>NUCLEOTIDE SEQUENCE</scope>
    <source>
        <strain evidence="2">MIT 97-6194</strain>
    </source>
</reference>
<dbReference type="STRING" id="1548018.LS64_03640"/>
<reference evidence="2 3" key="1">
    <citation type="journal article" date="2014" name="Genome Announc.">
        <title>Draft genome sequences of eight enterohepatic helicobacter species isolated from both laboratory and wild rodents.</title>
        <authorList>
            <person name="Sheh A."/>
            <person name="Shen Z."/>
            <person name="Fox J.G."/>
        </authorList>
    </citation>
    <scope>NUCLEOTIDE SEQUENCE [LARGE SCALE GENOMIC DNA]</scope>
    <source>
        <strain evidence="2 3">MIT 97-6194</strain>
    </source>
</reference>
<reference evidence="2 3" key="2">
    <citation type="journal article" date="2016" name="Infect. Immun.">
        <title>Helicobacter saguini, a Novel Helicobacter Isolated from Cotton-Top Tamarins with Ulcerative Colitis, Has Proinflammatory Properties and Induces Typhlocolitis and Dysplasia in Gnotobiotic IL-10-/- Mice.</title>
        <authorList>
            <person name="Shen Z."/>
            <person name="Mannion A."/>
            <person name="Whary M.T."/>
            <person name="Muthupalani S."/>
            <person name="Sheh A."/>
            <person name="Feng Y."/>
            <person name="Gong G."/>
            <person name="Vandamme P."/>
            <person name="Holcombe H.R."/>
            <person name="Paster B.J."/>
            <person name="Fox J.G."/>
        </authorList>
    </citation>
    <scope>NUCLEOTIDE SEQUENCE [LARGE SCALE GENOMIC DNA]</scope>
    <source>
        <strain evidence="2 3">MIT 97-6194</strain>
    </source>
</reference>
<dbReference type="EMBL" id="JRMP02000001">
    <property type="protein sequence ID" value="TLD95936.1"/>
    <property type="molecule type" value="Genomic_DNA"/>
</dbReference>
<evidence type="ECO:0000313" key="2">
    <source>
        <dbReference type="EMBL" id="TLD95936.1"/>
    </source>
</evidence>
<evidence type="ECO:0000313" key="1">
    <source>
        <dbReference type="EMBL" id="MWV68521.1"/>
    </source>
</evidence>
<dbReference type="AlphaFoldDB" id="A0A347VQU2"/>
<keyword evidence="3" id="KW-1185">Reference proteome</keyword>
<name>A0A347VQU2_9HELI</name>
<dbReference type="RefSeq" id="WP_034570752.1">
    <property type="nucleotide sequence ID" value="NZ_JRMP02000001.1"/>
</dbReference>
<evidence type="ECO:0000313" key="4">
    <source>
        <dbReference type="Proteomes" id="UP000477070"/>
    </source>
</evidence>
<dbReference type="EMBL" id="QBIU01000001">
    <property type="protein sequence ID" value="MWV68521.1"/>
    <property type="molecule type" value="Genomic_DNA"/>
</dbReference>
<reference evidence="1 4" key="4">
    <citation type="submission" date="2019-12" db="EMBL/GenBank/DDBJ databases">
        <title>Multi-Generational Helicobacter saguini Isolates.</title>
        <authorList>
            <person name="Mannion A."/>
            <person name="Shen Z."/>
            <person name="Fox J.G."/>
        </authorList>
    </citation>
    <scope>NUCLEOTIDE SEQUENCE [LARGE SCALE GENOMIC DNA]</scope>
    <source>
        <strain evidence="1">16-048</strain>
        <strain evidence="4">16-048 (F4)</strain>
    </source>
</reference>
<dbReference type="Proteomes" id="UP000477070">
    <property type="component" value="Unassembled WGS sequence"/>
</dbReference>